<dbReference type="PANTHER" id="PTHR20982:SF3">
    <property type="entry name" value="MITOCHONDRIAL RIBOSOME RECYCLING FACTOR PSEUDO 1"/>
    <property type="match status" value="1"/>
</dbReference>
<dbReference type="GO" id="GO:0006412">
    <property type="term" value="P:translation"/>
    <property type="evidence" value="ECO:0007669"/>
    <property type="project" value="UniProtKB-KW"/>
</dbReference>
<accession>A0A4V1M4K4</accession>
<evidence type="ECO:0000256" key="2">
    <source>
        <dbReference type="ARBA" id="ARBA00022917"/>
    </source>
</evidence>
<proteinExistence type="inferred from homology"/>
<dbReference type="PANTHER" id="PTHR20982">
    <property type="entry name" value="RIBOSOME RECYCLING FACTOR"/>
    <property type="match status" value="1"/>
</dbReference>
<dbReference type="GO" id="GO:0043023">
    <property type="term" value="F:ribosomal large subunit binding"/>
    <property type="evidence" value="ECO:0007669"/>
    <property type="project" value="TreeGrafter"/>
</dbReference>
<dbReference type="AlphaFoldDB" id="A0A4V1M4K4"/>
<dbReference type="EMBL" id="SDIL01000016">
    <property type="protein sequence ID" value="RXK40677.1"/>
    <property type="molecule type" value="Genomic_DNA"/>
</dbReference>
<dbReference type="Gene3D" id="3.30.1360.40">
    <property type="match status" value="1"/>
</dbReference>
<dbReference type="SUPFAM" id="SSF55194">
    <property type="entry name" value="Ribosome recycling factor, RRF"/>
    <property type="match status" value="1"/>
</dbReference>
<reference evidence="5 6" key="1">
    <citation type="submission" date="2016-06" db="EMBL/GenBank/DDBJ databases">
        <title>Evolution of pathogenesis and genome organization in the Tremellales.</title>
        <authorList>
            <person name="Cuomo C."/>
            <person name="Litvintseva A."/>
            <person name="Heitman J."/>
            <person name="Chen Y."/>
            <person name="Sun S."/>
            <person name="Springer D."/>
            <person name="Dromer F."/>
            <person name="Young S."/>
            <person name="Zeng Q."/>
            <person name="Chapman S."/>
            <person name="Gujja S."/>
            <person name="Saif S."/>
            <person name="Birren B."/>
        </authorList>
    </citation>
    <scope>NUCLEOTIDE SEQUENCE [LARGE SCALE GENOMIC DNA]</scope>
    <source>
        <strain evidence="5 6">ATCC 28783</strain>
    </source>
</reference>
<dbReference type="OrthoDB" id="407355at2759"/>
<dbReference type="Gene3D" id="1.10.132.20">
    <property type="entry name" value="Ribosome-recycling factor"/>
    <property type="match status" value="1"/>
</dbReference>
<dbReference type="GO" id="GO:0005739">
    <property type="term" value="C:mitochondrion"/>
    <property type="evidence" value="ECO:0007669"/>
    <property type="project" value="TreeGrafter"/>
</dbReference>
<comment type="function">
    <text evidence="3">Necessary for protein synthesis in mitochondria. Functions as a ribosome recycling factor in mitochondria.</text>
</comment>
<keyword evidence="2" id="KW-0648">Protein biosynthesis</keyword>
<dbReference type="InterPro" id="IPR023584">
    <property type="entry name" value="Ribosome_recyc_fac_dom"/>
</dbReference>
<dbReference type="Pfam" id="PF01765">
    <property type="entry name" value="RRF"/>
    <property type="match status" value="1"/>
</dbReference>
<name>A0A4V1M4K4_TREME</name>
<organism evidence="5 6">
    <name type="scientific">Tremella mesenterica</name>
    <name type="common">Jelly fungus</name>
    <dbReference type="NCBI Taxonomy" id="5217"/>
    <lineage>
        <taxon>Eukaryota</taxon>
        <taxon>Fungi</taxon>
        <taxon>Dikarya</taxon>
        <taxon>Basidiomycota</taxon>
        <taxon>Agaricomycotina</taxon>
        <taxon>Tremellomycetes</taxon>
        <taxon>Tremellales</taxon>
        <taxon>Tremellaceae</taxon>
        <taxon>Tremella</taxon>
    </lineage>
</organism>
<gene>
    <name evidence="5" type="ORF">M231_02135</name>
</gene>
<evidence type="ECO:0000313" key="6">
    <source>
        <dbReference type="Proteomes" id="UP000289152"/>
    </source>
</evidence>
<dbReference type="Proteomes" id="UP000289152">
    <property type="component" value="Unassembled WGS sequence"/>
</dbReference>
<evidence type="ECO:0000259" key="4">
    <source>
        <dbReference type="Pfam" id="PF01765"/>
    </source>
</evidence>
<evidence type="ECO:0000256" key="1">
    <source>
        <dbReference type="ARBA" id="ARBA00005912"/>
    </source>
</evidence>
<evidence type="ECO:0000313" key="5">
    <source>
        <dbReference type="EMBL" id="RXK40677.1"/>
    </source>
</evidence>
<dbReference type="VEuPathDB" id="FungiDB:TREMEDRAFT_43623"/>
<protein>
    <recommendedName>
        <fullName evidence="4">Ribosome recycling factor domain-containing protein</fullName>
    </recommendedName>
</protein>
<keyword evidence="6" id="KW-1185">Reference proteome</keyword>
<dbReference type="InParanoid" id="A0A4V1M4K4"/>
<dbReference type="InterPro" id="IPR036191">
    <property type="entry name" value="RRF_sf"/>
</dbReference>
<comment type="caution">
    <text evidence="5">The sequence shown here is derived from an EMBL/GenBank/DDBJ whole genome shotgun (WGS) entry which is preliminary data.</text>
</comment>
<sequence>MNKAAEWARGQVWESVERGKGRVTPGESRNVYLMPLTLADFSQYYTLLDSVKVTLEDGAHPLQEIASITVRGQALQLEVWDPDLTKSVEAALHKANLPGLHPQKISPGVLKIPVSRPTAEQRTEILRALGTSIETAKQQVRQARQAGLKSLGKGTEGGNAVQKISEDVGGELDGLLAKAKKEFEKSLPLKQCSNVPADTPPMARIVRTVKGDYVQQSITPEQPMLDVQMPDTSYTPWALVLIDPHLELA</sequence>
<feature type="domain" description="Ribosome recycling factor" evidence="4">
    <location>
        <begin position="46"/>
        <end position="182"/>
    </location>
</feature>
<evidence type="ECO:0000256" key="3">
    <source>
        <dbReference type="ARBA" id="ARBA00024909"/>
    </source>
</evidence>
<comment type="similarity">
    <text evidence="1">Belongs to the RRF family.</text>
</comment>
<dbReference type="InterPro" id="IPR002661">
    <property type="entry name" value="Ribosome_recyc_fac"/>
</dbReference>
<dbReference type="STRING" id="5217.A0A4V1M4K4"/>